<dbReference type="STRING" id="7217.B3MCF7"/>
<evidence type="ECO:0000313" key="10">
    <source>
        <dbReference type="Proteomes" id="UP000007801"/>
    </source>
</evidence>
<name>B3MCF7_DROAN</name>
<dbReference type="EMBL" id="CH902619">
    <property type="protein sequence ID" value="EDV37281.2"/>
    <property type="molecule type" value="Genomic_DNA"/>
</dbReference>
<keyword evidence="9" id="KW-0378">Hydrolase</keyword>
<keyword evidence="10" id="KW-1185">Reference proteome</keyword>
<evidence type="ECO:0000256" key="1">
    <source>
        <dbReference type="ARBA" id="ARBA00022723"/>
    </source>
</evidence>
<evidence type="ECO:0000256" key="4">
    <source>
        <dbReference type="ARBA" id="ARBA00023145"/>
    </source>
</evidence>
<keyword evidence="1" id="KW-0479">Metal-binding</keyword>
<dbReference type="SMR" id="B3MCF7"/>
<keyword evidence="2" id="KW-0732">Signal</keyword>
<dbReference type="GO" id="GO:0006508">
    <property type="term" value="P:proteolysis"/>
    <property type="evidence" value="ECO:0007669"/>
    <property type="project" value="InterPro"/>
</dbReference>
<dbReference type="GO" id="GO:0004252">
    <property type="term" value="F:serine-type endopeptidase activity"/>
    <property type="evidence" value="ECO:0007669"/>
    <property type="project" value="InterPro"/>
</dbReference>
<sequence length="465" mass="51291">MVVLSWNGEFVCGGTLINNRYVLTAAHCMVNGTELVARLGVYDRSKELQCWNLNRTCLRSVEYAVEAIHIPASYKKRSLGDDIGLLRLDRMVVYMDHIRPICILADNRKKTLLDAISQFKASGWGDNGVDTKTDLLLQVDLLRTDWAICSKIFWGDNQTIDNEKENTKICGVGKMSANGRGDSCNGDSGGPIGTHIWINGGTRYTQLGVVSYGTSDCSGKGVYTNVMHYANWIKKTVDEADIKVLLPKKDLLDEACYDNFIRSDPYPWLATVYLYRFVLSYGALISKKFVMTTATFLPDSAPLEVGFAEGATYHVKAVNKHPDFKDLAADDIALLELADFVQYAAHISPICLPSTTAEAEVFRKKNRRLLKATAVNSDFSSNVEMPTHSQCVRYANVSSNQICTRVEFLGLSSGSPLVTTIVTGSQMGHSLVGLASYEGEDGNLTVYTSVDSYMPWILGLVNKTA</sequence>
<dbReference type="SMART" id="SM00020">
    <property type="entry name" value="Tryp_SPc"/>
    <property type="match status" value="2"/>
</dbReference>
<dbReference type="PRINTS" id="PR00722">
    <property type="entry name" value="CHYMOTRYPSIN"/>
</dbReference>
<dbReference type="Proteomes" id="UP000007801">
    <property type="component" value="Unassembled WGS sequence"/>
</dbReference>
<dbReference type="PROSITE" id="PS50240">
    <property type="entry name" value="TRYPSIN_DOM"/>
    <property type="match status" value="2"/>
</dbReference>
<feature type="domain" description="Peptidase S1" evidence="8">
    <location>
        <begin position="266"/>
        <end position="462"/>
    </location>
</feature>
<evidence type="ECO:0000256" key="7">
    <source>
        <dbReference type="ARBA" id="ARBA00024195"/>
    </source>
</evidence>
<dbReference type="InterPro" id="IPR001314">
    <property type="entry name" value="Peptidase_S1A"/>
</dbReference>
<proteinExistence type="inferred from homology"/>
<dbReference type="Gene3D" id="2.40.10.10">
    <property type="entry name" value="Trypsin-like serine proteases"/>
    <property type="match status" value="3"/>
</dbReference>
<reference evidence="9 10" key="1">
    <citation type="journal article" date="2007" name="Nature">
        <title>Evolution of genes and genomes on the Drosophila phylogeny.</title>
        <authorList>
            <consortium name="Drosophila 12 Genomes Consortium"/>
            <person name="Clark A.G."/>
            <person name="Eisen M.B."/>
            <person name="Smith D.R."/>
            <person name="Bergman C.M."/>
            <person name="Oliver B."/>
            <person name="Markow T.A."/>
            <person name="Kaufman T.C."/>
            <person name="Kellis M."/>
            <person name="Gelbart W."/>
            <person name="Iyer V.N."/>
            <person name="Pollard D.A."/>
            <person name="Sackton T.B."/>
            <person name="Larracuente A.M."/>
            <person name="Singh N.D."/>
            <person name="Abad J.P."/>
            <person name="Abt D.N."/>
            <person name="Adryan B."/>
            <person name="Aguade M."/>
            <person name="Akashi H."/>
            <person name="Anderson W.W."/>
            <person name="Aquadro C.F."/>
            <person name="Ardell D.H."/>
            <person name="Arguello R."/>
            <person name="Artieri C.G."/>
            <person name="Barbash D.A."/>
            <person name="Barker D."/>
            <person name="Barsanti P."/>
            <person name="Batterham P."/>
            <person name="Batzoglou S."/>
            <person name="Begun D."/>
            <person name="Bhutkar A."/>
            <person name="Blanco E."/>
            <person name="Bosak S.A."/>
            <person name="Bradley R.K."/>
            <person name="Brand A.D."/>
            <person name="Brent M.R."/>
            <person name="Brooks A.N."/>
            <person name="Brown R.H."/>
            <person name="Butlin R.K."/>
            <person name="Caggese C."/>
            <person name="Calvi B.R."/>
            <person name="Bernardo de Carvalho A."/>
            <person name="Caspi A."/>
            <person name="Castrezana S."/>
            <person name="Celniker S.E."/>
            <person name="Chang J.L."/>
            <person name="Chapple C."/>
            <person name="Chatterji S."/>
            <person name="Chinwalla A."/>
            <person name="Civetta A."/>
            <person name="Clifton S.W."/>
            <person name="Comeron J.M."/>
            <person name="Costello J.C."/>
            <person name="Coyne J.A."/>
            <person name="Daub J."/>
            <person name="David R.G."/>
            <person name="Delcher A.L."/>
            <person name="Delehaunty K."/>
            <person name="Do C.B."/>
            <person name="Ebling H."/>
            <person name="Edwards K."/>
            <person name="Eickbush T."/>
            <person name="Evans J.D."/>
            <person name="Filipski A."/>
            <person name="Findeiss S."/>
            <person name="Freyhult E."/>
            <person name="Fulton L."/>
            <person name="Fulton R."/>
            <person name="Garcia A.C."/>
            <person name="Gardiner A."/>
            <person name="Garfield D.A."/>
            <person name="Garvin B.E."/>
            <person name="Gibson G."/>
            <person name="Gilbert D."/>
            <person name="Gnerre S."/>
            <person name="Godfrey J."/>
            <person name="Good R."/>
            <person name="Gotea V."/>
            <person name="Gravely B."/>
            <person name="Greenberg A.J."/>
            <person name="Griffiths-Jones S."/>
            <person name="Gross S."/>
            <person name="Guigo R."/>
            <person name="Gustafson E.A."/>
            <person name="Haerty W."/>
            <person name="Hahn M.W."/>
            <person name="Halligan D.L."/>
            <person name="Halpern A.L."/>
            <person name="Halter G.M."/>
            <person name="Han M.V."/>
            <person name="Heger A."/>
            <person name="Hillier L."/>
            <person name="Hinrichs A.S."/>
            <person name="Holmes I."/>
            <person name="Hoskins R.A."/>
            <person name="Hubisz M.J."/>
            <person name="Hultmark D."/>
            <person name="Huntley M.A."/>
            <person name="Jaffe D.B."/>
            <person name="Jagadeeshan S."/>
            <person name="Jeck W.R."/>
            <person name="Johnson J."/>
            <person name="Jones C.D."/>
            <person name="Jordan W.C."/>
            <person name="Karpen G.H."/>
            <person name="Kataoka E."/>
            <person name="Keightley P.D."/>
            <person name="Kheradpour P."/>
            <person name="Kirkness E.F."/>
            <person name="Koerich L.B."/>
            <person name="Kristiansen K."/>
            <person name="Kudrna D."/>
            <person name="Kulathinal R.J."/>
            <person name="Kumar S."/>
            <person name="Kwok R."/>
            <person name="Lander E."/>
            <person name="Langley C.H."/>
            <person name="Lapoint R."/>
            <person name="Lazzaro B.P."/>
            <person name="Lee S.J."/>
            <person name="Levesque L."/>
            <person name="Li R."/>
            <person name="Lin C.F."/>
            <person name="Lin M.F."/>
            <person name="Lindblad-Toh K."/>
            <person name="Llopart A."/>
            <person name="Long M."/>
            <person name="Low L."/>
            <person name="Lozovsky E."/>
            <person name="Lu J."/>
            <person name="Luo M."/>
            <person name="Machado C.A."/>
            <person name="Makalowski W."/>
            <person name="Marzo M."/>
            <person name="Matsuda M."/>
            <person name="Matzkin L."/>
            <person name="McAllister B."/>
            <person name="McBride C.S."/>
            <person name="McKernan B."/>
            <person name="McKernan K."/>
            <person name="Mendez-Lago M."/>
            <person name="Minx P."/>
            <person name="Mollenhauer M.U."/>
            <person name="Montooth K."/>
            <person name="Mount S.M."/>
            <person name="Mu X."/>
            <person name="Myers E."/>
            <person name="Negre B."/>
            <person name="Newfeld S."/>
            <person name="Nielsen R."/>
            <person name="Noor M.A."/>
            <person name="O'Grady P."/>
            <person name="Pachter L."/>
            <person name="Papaceit M."/>
            <person name="Parisi M.J."/>
            <person name="Parisi M."/>
            <person name="Parts L."/>
            <person name="Pedersen J.S."/>
            <person name="Pesole G."/>
            <person name="Phillippy A.M."/>
            <person name="Ponting C.P."/>
            <person name="Pop M."/>
            <person name="Porcelli D."/>
            <person name="Powell J.R."/>
            <person name="Prohaska S."/>
            <person name="Pruitt K."/>
            <person name="Puig M."/>
            <person name="Quesneville H."/>
            <person name="Ram K.R."/>
            <person name="Rand D."/>
            <person name="Rasmussen M.D."/>
            <person name="Reed L.K."/>
            <person name="Reenan R."/>
            <person name="Reily A."/>
            <person name="Remington K.A."/>
            <person name="Rieger T.T."/>
            <person name="Ritchie M.G."/>
            <person name="Robin C."/>
            <person name="Rogers Y.H."/>
            <person name="Rohde C."/>
            <person name="Rozas J."/>
            <person name="Rubenfield M.J."/>
            <person name="Ruiz A."/>
            <person name="Russo S."/>
            <person name="Salzberg S.L."/>
            <person name="Sanchez-Gracia A."/>
            <person name="Saranga D.J."/>
            <person name="Sato H."/>
            <person name="Schaeffer S.W."/>
            <person name="Schatz M.C."/>
            <person name="Schlenke T."/>
            <person name="Schwartz R."/>
            <person name="Segarra C."/>
            <person name="Singh R.S."/>
            <person name="Sirot L."/>
            <person name="Sirota M."/>
            <person name="Sisneros N.B."/>
            <person name="Smith C.D."/>
            <person name="Smith T.F."/>
            <person name="Spieth J."/>
            <person name="Stage D.E."/>
            <person name="Stark A."/>
            <person name="Stephan W."/>
            <person name="Strausberg R.L."/>
            <person name="Strempel S."/>
            <person name="Sturgill D."/>
            <person name="Sutton G."/>
            <person name="Sutton G.G."/>
            <person name="Tao W."/>
            <person name="Teichmann S."/>
            <person name="Tobari Y.N."/>
            <person name="Tomimura Y."/>
            <person name="Tsolas J.M."/>
            <person name="Valente V.L."/>
            <person name="Venter E."/>
            <person name="Venter J.C."/>
            <person name="Vicario S."/>
            <person name="Vieira F.G."/>
            <person name="Vilella A.J."/>
            <person name="Villasante A."/>
            <person name="Walenz B."/>
            <person name="Wang J."/>
            <person name="Wasserman M."/>
            <person name="Watts T."/>
            <person name="Wilson D."/>
            <person name="Wilson R.K."/>
            <person name="Wing R.A."/>
            <person name="Wolfner M.F."/>
            <person name="Wong A."/>
            <person name="Wong G.K."/>
            <person name="Wu C.I."/>
            <person name="Wu G."/>
            <person name="Yamamoto D."/>
            <person name="Yang H.P."/>
            <person name="Yang S.P."/>
            <person name="Yorke J.A."/>
            <person name="Yoshida K."/>
            <person name="Zdobnov E."/>
            <person name="Zhang P."/>
            <person name="Zhang Y."/>
            <person name="Zimin A.V."/>
            <person name="Baldwin J."/>
            <person name="Abdouelleil A."/>
            <person name="Abdulkadir J."/>
            <person name="Abebe A."/>
            <person name="Abera B."/>
            <person name="Abreu J."/>
            <person name="Acer S.C."/>
            <person name="Aftuck L."/>
            <person name="Alexander A."/>
            <person name="An P."/>
            <person name="Anderson E."/>
            <person name="Anderson S."/>
            <person name="Arachi H."/>
            <person name="Azer M."/>
            <person name="Bachantsang P."/>
            <person name="Barry A."/>
            <person name="Bayul T."/>
            <person name="Berlin A."/>
            <person name="Bessette D."/>
            <person name="Bloom T."/>
            <person name="Blye J."/>
            <person name="Boguslavskiy L."/>
            <person name="Bonnet C."/>
            <person name="Boukhgalter B."/>
            <person name="Bourzgui I."/>
            <person name="Brown A."/>
            <person name="Cahill P."/>
            <person name="Channer S."/>
            <person name="Cheshatsang Y."/>
            <person name="Chuda L."/>
            <person name="Citroen M."/>
            <person name="Collymore A."/>
            <person name="Cooke P."/>
            <person name="Costello M."/>
            <person name="D'Aco K."/>
            <person name="Daza R."/>
            <person name="De Haan G."/>
            <person name="DeGray S."/>
            <person name="DeMaso C."/>
            <person name="Dhargay N."/>
            <person name="Dooley K."/>
            <person name="Dooley E."/>
            <person name="Doricent M."/>
            <person name="Dorje P."/>
            <person name="Dorjee K."/>
            <person name="Dupes A."/>
            <person name="Elong R."/>
            <person name="Falk J."/>
            <person name="Farina A."/>
            <person name="Faro S."/>
            <person name="Ferguson D."/>
            <person name="Fisher S."/>
            <person name="Foley C.D."/>
            <person name="Franke A."/>
            <person name="Friedrich D."/>
            <person name="Gadbois L."/>
            <person name="Gearin G."/>
            <person name="Gearin C.R."/>
            <person name="Giannoukos G."/>
            <person name="Goode T."/>
            <person name="Graham J."/>
            <person name="Grandbois E."/>
            <person name="Grewal S."/>
            <person name="Gyaltsen K."/>
            <person name="Hafez N."/>
            <person name="Hagos B."/>
            <person name="Hall J."/>
            <person name="Henson C."/>
            <person name="Hollinger A."/>
            <person name="Honan T."/>
            <person name="Huard M.D."/>
            <person name="Hughes L."/>
            <person name="Hurhula B."/>
            <person name="Husby M.E."/>
            <person name="Kamat A."/>
            <person name="Kanga B."/>
            <person name="Kashin S."/>
            <person name="Khazanovich D."/>
            <person name="Kisner P."/>
            <person name="Lance K."/>
            <person name="Lara M."/>
            <person name="Lee W."/>
            <person name="Lennon N."/>
            <person name="Letendre F."/>
            <person name="LeVine R."/>
            <person name="Lipovsky A."/>
            <person name="Liu X."/>
            <person name="Liu J."/>
            <person name="Liu S."/>
            <person name="Lokyitsang T."/>
            <person name="Lokyitsang Y."/>
            <person name="Lubonja R."/>
            <person name="Lui A."/>
            <person name="MacDonald P."/>
            <person name="Magnisalis V."/>
            <person name="Maru K."/>
            <person name="Matthews C."/>
            <person name="McCusker W."/>
            <person name="McDonough S."/>
            <person name="Mehta T."/>
            <person name="Meldrim J."/>
            <person name="Meneus L."/>
            <person name="Mihai O."/>
            <person name="Mihalev A."/>
            <person name="Mihova T."/>
            <person name="Mittelman R."/>
            <person name="Mlenga V."/>
            <person name="Montmayeur A."/>
            <person name="Mulrain L."/>
            <person name="Navidi A."/>
            <person name="Naylor J."/>
            <person name="Negash T."/>
            <person name="Nguyen T."/>
            <person name="Nguyen N."/>
            <person name="Nicol R."/>
            <person name="Norbu C."/>
            <person name="Norbu N."/>
            <person name="Novod N."/>
            <person name="O'Neill B."/>
            <person name="Osman S."/>
            <person name="Markiewicz E."/>
            <person name="Oyono O.L."/>
            <person name="Patti C."/>
            <person name="Phunkhang P."/>
            <person name="Pierre F."/>
            <person name="Priest M."/>
            <person name="Raghuraman S."/>
            <person name="Rege F."/>
            <person name="Reyes R."/>
            <person name="Rise C."/>
            <person name="Rogov P."/>
            <person name="Ross K."/>
            <person name="Ryan E."/>
            <person name="Settipalli S."/>
            <person name="Shea T."/>
            <person name="Sherpa N."/>
            <person name="Shi L."/>
            <person name="Shih D."/>
            <person name="Sparrow T."/>
            <person name="Spaulding J."/>
            <person name="Stalker J."/>
            <person name="Stange-Thomann N."/>
            <person name="Stavropoulos S."/>
            <person name="Stone C."/>
            <person name="Strader C."/>
            <person name="Tesfaye S."/>
            <person name="Thomson T."/>
            <person name="Thoulutsang Y."/>
            <person name="Thoulutsang D."/>
            <person name="Topham K."/>
            <person name="Topping I."/>
            <person name="Tsamla T."/>
            <person name="Vassiliev H."/>
            <person name="Vo A."/>
            <person name="Wangchuk T."/>
            <person name="Wangdi T."/>
            <person name="Weiand M."/>
            <person name="Wilkinson J."/>
            <person name="Wilson A."/>
            <person name="Yadav S."/>
            <person name="Young G."/>
            <person name="Yu Q."/>
            <person name="Zembek L."/>
            <person name="Zhong D."/>
            <person name="Zimmer A."/>
            <person name="Zwirko Z."/>
            <person name="Jaffe D.B."/>
            <person name="Alvarez P."/>
            <person name="Brockman W."/>
            <person name="Butler J."/>
            <person name="Chin C."/>
            <person name="Gnerre S."/>
            <person name="Grabherr M."/>
            <person name="Kleber M."/>
            <person name="Mauceli E."/>
            <person name="MacCallum I."/>
        </authorList>
    </citation>
    <scope>NUCLEOTIDE SEQUENCE [LARGE SCALE GENOMIC DNA]</scope>
    <source>
        <strain evidence="10">Tucson 14024-0371.13</strain>
    </source>
</reference>
<evidence type="ECO:0000256" key="2">
    <source>
        <dbReference type="ARBA" id="ARBA00022729"/>
    </source>
</evidence>
<dbReference type="OrthoDB" id="7846162at2759"/>
<dbReference type="InParanoid" id="B3MCF7"/>
<evidence type="ECO:0000313" key="9">
    <source>
        <dbReference type="EMBL" id="EDV37281.2"/>
    </source>
</evidence>
<dbReference type="AlphaFoldDB" id="B3MCF7"/>
<protein>
    <recommendedName>
        <fullName evidence="8">Peptidase S1 domain-containing protein</fullName>
    </recommendedName>
</protein>
<dbReference type="GO" id="GO:0046872">
    <property type="term" value="F:metal ion binding"/>
    <property type="evidence" value="ECO:0007669"/>
    <property type="project" value="UniProtKB-KW"/>
</dbReference>
<dbReference type="InterPro" id="IPR009003">
    <property type="entry name" value="Peptidase_S1_PA"/>
</dbReference>
<accession>B3MCF7</accession>
<gene>
    <name evidence="9" type="primary">Dana\GF13370</name>
    <name evidence="9" type="synonym">dana_GLEANR_13385</name>
    <name evidence="9" type="ORF">GF13370</name>
</gene>
<dbReference type="Pfam" id="PF00089">
    <property type="entry name" value="Trypsin"/>
    <property type="match status" value="2"/>
</dbReference>
<evidence type="ECO:0000256" key="3">
    <source>
        <dbReference type="ARBA" id="ARBA00022837"/>
    </source>
</evidence>
<keyword evidence="6" id="KW-0325">Glycoprotein</keyword>
<dbReference type="HOGENOM" id="CLU_004497_6_2_1"/>
<organism evidence="9 10">
    <name type="scientific">Drosophila ananassae</name>
    <name type="common">Fruit fly</name>
    <dbReference type="NCBI Taxonomy" id="7217"/>
    <lineage>
        <taxon>Eukaryota</taxon>
        <taxon>Metazoa</taxon>
        <taxon>Ecdysozoa</taxon>
        <taxon>Arthropoda</taxon>
        <taxon>Hexapoda</taxon>
        <taxon>Insecta</taxon>
        <taxon>Pterygota</taxon>
        <taxon>Neoptera</taxon>
        <taxon>Endopterygota</taxon>
        <taxon>Diptera</taxon>
        <taxon>Brachycera</taxon>
        <taxon>Muscomorpha</taxon>
        <taxon>Ephydroidea</taxon>
        <taxon>Drosophilidae</taxon>
        <taxon>Drosophila</taxon>
        <taxon>Sophophora</taxon>
    </lineage>
</organism>
<feature type="domain" description="Peptidase S1" evidence="8">
    <location>
        <begin position="1"/>
        <end position="238"/>
    </location>
</feature>
<evidence type="ECO:0000256" key="5">
    <source>
        <dbReference type="ARBA" id="ARBA00023157"/>
    </source>
</evidence>
<dbReference type="PANTHER" id="PTHR24256">
    <property type="entry name" value="TRYPTASE-RELATED"/>
    <property type="match status" value="1"/>
</dbReference>
<dbReference type="InterPro" id="IPR051487">
    <property type="entry name" value="Ser/Thr_Proteases_Immune/Dev"/>
</dbReference>
<dbReference type="InterPro" id="IPR043504">
    <property type="entry name" value="Peptidase_S1_PA_chymotrypsin"/>
</dbReference>
<dbReference type="SUPFAM" id="SSF50494">
    <property type="entry name" value="Trypsin-like serine proteases"/>
    <property type="match status" value="2"/>
</dbReference>
<keyword evidence="4" id="KW-0865">Zymogen</keyword>
<comment type="similarity">
    <text evidence="7">Belongs to the peptidase S1 family. CLIP subfamily.</text>
</comment>
<keyword evidence="5" id="KW-1015">Disulfide bond</keyword>
<dbReference type="InterPro" id="IPR018114">
    <property type="entry name" value="TRYPSIN_HIS"/>
</dbReference>
<dbReference type="eggNOG" id="KOG3627">
    <property type="taxonomic scope" value="Eukaryota"/>
</dbReference>
<dbReference type="FunFam" id="2.40.10.10:FF:000028">
    <property type="entry name" value="Serine protease easter"/>
    <property type="match status" value="1"/>
</dbReference>
<keyword evidence="3" id="KW-0106">Calcium</keyword>
<dbReference type="InterPro" id="IPR001254">
    <property type="entry name" value="Trypsin_dom"/>
</dbReference>
<dbReference type="PROSITE" id="PS00134">
    <property type="entry name" value="TRYPSIN_HIS"/>
    <property type="match status" value="1"/>
</dbReference>
<dbReference type="CDD" id="cd00190">
    <property type="entry name" value="Tryp_SPc"/>
    <property type="match status" value="1"/>
</dbReference>
<evidence type="ECO:0000259" key="8">
    <source>
        <dbReference type="PROSITE" id="PS50240"/>
    </source>
</evidence>
<evidence type="ECO:0000256" key="6">
    <source>
        <dbReference type="ARBA" id="ARBA00023180"/>
    </source>
</evidence>